<organism evidence="1 2">
    <name type="scientific">[Clostridium] methylpentosum DSM 5476</name>
    <dbReference type="NCBI Taxonomy" id="537013"/>
    <lineage>
        <taxon>Bacteria</taxon>
        <taxon>Bacillati</taxon>
        <taxon>Bacillota</taxon>
        <taxon>Clostridia</taxon>
        <taxon>Eubacteriales</taxon>
        <taxon>Oscillospiraceae</taxon>
        <taxon>Oscillospiraceae incertae sedis</taxon>
    </lineage>
</organism>
<dbReference type="HOGENOM" id="CLU_2698118_0_0_9"/>
<evidence type="ECO:0000313" key="2">
    <source>
        <dbReference type="Proteomes" id="UP000003340"/>
    </source>
</evidence>
<evidence type="ECO:0000313" key="1">
    <source>
        <dbReference type="EMBL" id="EEG29779.1"/>
    </source>
</evidence>
<accession>C0EFH0</accession>
<keyword evidence="2" id="KW-1185">Reference proteome</keyword>
<name>C0EFH0_9FIRM</name>
<reference evidence="1 2" key="1">
    <citation type="submission" date="2009-01" db="EMBL/GenBank/DDBJ databases">
        <authorList>
            <person name="Fulton L."/>
            <person name="Clifton S."/>
            <person name="Fulton B."/>
            <person name="Xu J."/>
            <person name="Minx P."/>
            <person name="Pepin K.H."/>
            <person name="Johnson M."/>
            <person name="Bhonagiri V."/>
            <person name="Nash W.E."/>
            <person name="Mardis E.R."/>
            <person name="Wilson R.K."/>
        </authorList>
    </citation>
    <scope>NUCLEOTIDE SEQUENCE [LARGE SCALE GENOMIC DNA]</scope>
    <source>
        <strain evidence="1 2">DSM 5476</strain>
    </source>
</reference>
<dbReference type="Proteomes" id="UP000003340">
    <property type="component" value="Unassembled WGS sequence"/>
</dbReference>
<sequence>MELLFERRKSTVWAGIPGPIGLNQYVLQDNIQPTALWIAGEKNSFAQGTAGAILKKPKALEVCVTHHLKAVLG</sequence>
<proteinExistence type="predicted"/>
<comment type="caution">
    <text evidence="1">The sequence shown here is derived from an EMBL/GenBank/DDBJ whole genome shotgun (WGS) entry which is preliminary data.</text>
</comment>
<protein>
    <submittedName>
        <fullName evidence="1">Uncharacterized protein</fullName>
    </submittedName>
</protein>
<gene>
    <name evidence="1" type="ORF">CLOSTMETH_02612</name>
</gene>
<dbReference type="EMBL" id="ACEC01000091">
    <property type="protein sequence ID" value="EEG29779.1"/>
    <property type="molecule type" value="Genomic_DNA"/>
</dbReference>
<reference evidence="1 2" key="2">
    <citation type="submission" date="2009-02" db="EMBL/GenBank/DDBJ databases">
        <title>Draft genome sequence of Clostridium methylpentosum (DSM 5476).</title>
        <authorList>
            <person name="Sudarsanam P."/>
            <person name="Ley R."/>
            <person name="Guruge J."/>
            <person name="Turnbaugh P.J."/>
            <person name="Mahowald M."/>
            <person name="Liep D."/>
            <person name="Gordon J."/>
        </authorList>
    </citation>
    <scope>NUCLEOTIDE SEQUENCE [LARGE SCALE GENOMIC DNA]</scope>
    <source>
        <strain evidence="1 2">DSM 5476</strain>
    </source>
</reference>
<dbReference type="AlphaFoldDB" id="C0EFH0"/>